<dbReference type="SUPFAM" id="SSF52540">
    <property type="entry name" value="P-loop containing nucleoside triphosphate hydrolases"/>
    <property type="match status" value="1"/>
</dbReference>
<dbReference type="Pfam" id="PF04670">
    <property type="entry name" value="Gtr1_RagA"/>
    <property type="match status" value="1"/>
</dbReference>
<keyword evidence="3 4" id="KW-0342">GTP-binding</keyword>
<name>A0AAD5V9E7_9APHY</name>
<dbReference type="Gene3D" id="3.40.50.300">
    <property type="entry name" value="P-loop containing nucleotide triphosphate hydrolases"/>
    <property type="match status" value="1"/>
</dbReference>
<sequence length="481" mass="53184">MWKDARWTEGGMQPSLLLIRLDTGTRPFSGHRYTFSSDSLPHPLLLCQQASTSNGASSSADSANLTRSKILLVGQRSTGKTSILQFLFNNLDSKQTFYLETTTRVTTHTFEYAALSPISRFILTLLPISTIIPLELWDCPGVTTIDTLNVPLAQFSTIVFVFDIQHVTQIPIVRFVDFAAAAYQDNPSVNLEVFVHKADTLSEEYRIDSFRHIQQRVTDELAEIALEYEQIPINFQLTSIHDNSLHEAFSRVIHRLIDSLPYLEDLMNVFCANSQSSKAFLFDIKSRLYVATDASPVDTPTHNLCSDYLHMLSSFGPLYRSITASPPRHRVVIPSPPSSSFPSSPVSAPTHLSPPNSLSQTPTPRAFPPLPPSPIASSHRTAPSLPTSPAVHPSSLSSQPSETPKPKNLFYPSASTSLSPSSSGSGTTLTYHLITPQLALLSLIPTPVFETRRGLVEYNVVFFREGVQEICEVEEEARKLA</sequence>
<feature type="compositionally biased region" description="Low complexity" evidence="5">
    <location>
        <begin position="340"/>
        <end position="349"/>
    </location>
</feature>
<gene>
    <name evidence="6" type="ORF">NLI96_g2086</name>
</gene>
<keyword evidence="7" id="KW-1185">Reference proteome</keyword>
<feature type="compositionally biased region" description="Low complexity" evidence="5">
    <location>
        <begin position="412"/>
        <end position="426"/>
    </location>
</feature>
<evidence type="ECO:0000256" key="4">
    <source>
        <dbReference type="RuleBase" id="RU367014"/>
    </source>
</evidence>
<comment type="function">
    <text evidence="4">GTPase involved in activation of the TORC1 signaling pathway, which promotes growth and represses autophagy in nutrient-rich conditions.</text>
</comment>
<dbReference type="GO" id="GO:0000329">
    <property type="term" value="C:fungal-type vacuole membrane"/>
    <property type="evidence" value="ECO:0007669"/>
    <property type="project" value="TreeGrafter"/>
</dbReference>
<feature type="compositionally biased region" description="Polar residues" evidence="5">
    <location>
        <begin position="375"/>
        <end position="387"/>
    </location>
</feature>
<dbReference type="PANTHER" id="PTHR11259">
    <property type="entry name" value="RAS-RELATED GTP BINDING RAG/GTR YEAST"/>
    <property type="match status" value="1"/>
</dbReference>
<evidence type="ECO:0000256" key="2">
    <source>
        <dbReference type="ARBA" id="ARBA00022741"/>
    </source>
</evidence>
<comment type="subunit">
    <text evidence="4">Component of the GSE complex.</text>
</comment>
<dbReference type="GO" id="GO:0003924">
    <property type="term" value="F:GTPase activity"/>
    <property type="evidence" value="ECO:0007669"/>
    <property type="project" value="UniProtKB-UniRule"/>
</dbReference>
<evidence type="ECO:0000256" key="5">
    <source>
        <dbReference type="SAM" id="MobiDB-lite"/>
    </source>
</evidence>
<dbReference type="InterPro" id="IPR006762">
    <property type="entry name" value="Gtr1_RagA"/>
</dbReference>
<dbReference type="Gene3D" id="3.30.450.190">
    <property type="match status" value="1"/>
</dbReference>
<proteinExistence type="inferred from homology"/>
<evidence type="ECO:0000256" key="3">
    <source>
        <dbReference type="ARBA" id="ARBA00023134"/>
    </source>
</evidence>
<keyword evidence="2 4" id="KW-0547">Nucleotide-binding</keyword>
<evidence type="ECO:0000256" key="1">
    <source>
        <dbReference type="ARBA" id="ARBA00007756"/>
    </source>
</evidence>
<dbReference type="GO" id="GO:0005525">
    <property type="term" value="F:GTP binding"/>
    <property type="evidence" value="ECO:0007669"/>
    <property type="project" value="UniProtKB-UniRule"/>
</dbReference>
<dbReference type="InterPro" id="IPR027417">
    <property type="entry name" value="P-loop_NTPase"/>
</dbReference>
<dbReference type="GO" id="GO:0010507">
    <property type="term" value="P:negative regulation of autophagy"/>
    <property type="evidence" value="ECO:0007669"/>
    <property type="project" value="TreeGrafter"/>
</dbReference>
<dbReference type="GO" id="GO:0005634">
    <property type="term" value="C:nucleus"/>
    <property type="evidence" value="ECO:0007669"/>
    <property type="project" value="TreeGrafter"/>
</dbReference>
<dbReference type="EMBL" id="JANAWD010000044">
    <property type="protein sequence ID" value="KAJ3489487.1"/>
    <property type="molecule type" value="Genomic_DNA"/>
</dbReference>
<organism evidence="6 7">
    <name type="scientific">Meripilus lineatus</name>
    <dbReference type="NCBI Taxonomy" id="2056292"/>
    <lineage>
        <taxon>Eukaryota</taxon>
        <taxon>Fungi</taxon>
        <taxon>Dikarya</taxon>
        <taxon>Basidiomycota</taxon>
        <taxon>Agaricomycotina</taxon>
        <taxon>Agaricomycetes</taxon>
        <taxon>Polyporales</taxon>
        <taxon>Meripilaceae</taxon>
        <taxon>Meripilus</taxon>
    </lineage>
</organism>
<dbReference type="PANTHER" id="PTHR11259:SF2">
    <property type="entry name" value="GH16429P"/>
    <property type="match status" value="1"/>
</dbReference>
<dbReference type="Proteomes" id="UP001212997">
    <property type="component" value="Unassembled WGS sequence"/>
</dbReference>
<evidence type="ECO:0000313" key="6">
    <source>
        <dbReference type="EMBL" id="KAJ3489487.1"/>
    </source>
</evidence>
<accession>A0AAD5V9E7</accession>
<evidence type="ECO:0000313" key="7">
    <source>
        <dbReference type="Proteomes" id="UP001212997"/>
    </source>
</evidence>
<comment type="caution">
    <text evidence="6">The sequence shown here is derived from an EMBL/GenBank/DDBJ whole genome shotgun (WGS) entry which is preliminary data.</text>
</comment>
<dbReference type="AlphaFoldDB" id="A0AAD5V9E7"/>
<feature type="compositionally biased region" description="Pro residues" evidence="5">
    <location>
        <begin position="365"/>
        <end position="374"/>
    </location>
</feature>
<protein>
    <recommendedName>
        <fullName evidence="4">GTP-binding protein</fullName>
    </recommendedName>
</protein>
<dbReference type="GO" id="GO:1904263">
    <property type="term" value="P:positive regulation of TORC1 signaling"/>
    <property type="evidence" value="ECO:0007669"/>
    <property type="project" value="TreeGrafter"/>
</dbReference>
<dbReference type="GO" id="GO:0009267">
    <property type="term" value="P:cellular response to starvation"/>
    <property type="evidence" value="ECO:0007669"/>
    <property type="project" value="TreeGrafter"/>
</dbReference>
<comment type="similarity">
    <text evidence="1 4">Belongs to the GTR/RAG GTP-binding protein family.</text>
</comment>
<dbReference type="GO" id="GO:1990131">
    <property type="term" value="C:Gtr1-Gtr2 GTPase complex"/>
    <property type="evidence" value="ECO:0007669"/>
    <property type="project" value="UniProtKB-UniRule"/>
</dbReference>
<feature type="region of interest" description="Disordered" evidence="5">
    <location>
        <begin position="330"/>
        <end position="426"/>
    </location>
</feature>
<reference evidence="6" key="1">
    <citation type="submission" date="2022-07" db="EMBL/GenBank/DDBJ databases">
        <title>Genome Sequence of Physisporinus lineatus.</title>
        <authorList>
            <person name="Buettner E."/>
        </authorList>
    </citation>
    <scope>NUCLEOTIDE SEQUENCE</scope>
    <source>
        <strain evidence="6">VT162</strain>
    </source>
</reference>